<accession>A0ACB6QEC8</accession>
<feature type="non-terminal residue" evidence="1">
    <location>
        <position position="1"/>
    </location>
</feature>
<organism evidence="1 2">
    <name type="scientific">Lindgomyces ingoldianus</name>
    <dbReference type="NCBI Taxonomy" id="673940"/>
    <lineage>
        <taxon>Eukaryota</taxon>
        <taxon>Fungi</taxon>
        <taxon>Dikarya</taxon>
        <taxon>Ascomycota</taxon>
        <taxon>Pezizomycotina</taxon>
        <taxon>Dothideomycetes</taxon>
        <taxon>Pleosporomycetidae</taxon>
        <taxon>Pleosporales</taxon>
        <taxon>Lindgomycetaceae</taxon>
        <taxon>Lindgomyces</taxon>
    </lineage>
</organism>
<reference evidence="1" key="1">
    <citation type="journal article" date="2020" name="Stud. Mycol.">
        <title>101 Dothideomycetes genomes: a test case for predicting lifestyles and emergence of pathogens.</title>
        <authorList>
            <person name="Haridas S."/>
            <person name="Albert R."/>
            <person name="Binder M."/>
            <person name="Bloem J."/>
            <person name="Labutti K."/>
            <person name="Salamov A."/>
            <person name="Andreopoulos B."/>
            <person name="Baker S."/>
            <person name="Barry K."/>
            <person name="Bills G."/>
            <person name="Bluhm B."/>
            <person name="Cannon C."/>
            <person name="Castanera R."/>
            <person name="Culley D."/>
            <person name="Daum C."/>
            <person name="Ezra D."/>
            <person name="Gonzalez J."/>
            <person name="Henrissat B."/>
            <person name="Kuo A."/>
            <person name="Liang C."/>
            <person name="Lipzen A."/>
            <person name="Lutzoni F."/>
            <person name="Magnuson J."/>
            <person name="Mondo S."/>
            <person name="Nolan M."/>
            <person name="Ohm R."/>
            <person name="Pangilinan J."/>
            <person name="Park H.-J."/>
            <person name="Ramirez L."/>
            <person name="Alfaro M."/>
            <person name="Sun H."/>
            <person name="Tritt A."/>
            <person name="Yoshinaga Y."/>
            <person name="Zwiers L.-H."/>
            <person name="Turgeon B."/>
            <person name="Goodwin S."/>
            <person name="Spatafora J."/>
            <person name="Crous P."/>
            <person name="Grigoriev I."/>
        </authorList>
    </citation>
    <scope>NUCLEOTIDE SEQUENCE</scope>
    <source>
        <strain evidence="1">ATCC 200398</strain>
    </source>
</reference>
<keyword evidence="2" id="KW-1185">Reference proteome</keyword>
<gene>
    <name evidence="1" type="ORF">BDR25DRAFT_240024</name>
</gene>
<evidence type="ECO:0000313" key="2">
    <source>
        <dbReference type="Proteomes" id="UP000799755"/>
    </source>
</evidence>
<proteinExistence type="predicted"/>
<comment type="caution">
    <text evidence="1">The sequence shown here is derived from an EMBL/GenBank/DDBJ whole genome shotgun (WGS) entry which is preliminary data.</text>
</comment>
<evidence type="ECO:0000313" key="1">
    <source>
        <dbReference type="EMBL" id="KAF2465251.1"/>
    </source>
</evidence>
<sequence>ECYFYTLVNLMLGYYMLMCKGNYYSIKILDLFTFKFKKKGSMRYMPLIFTTYVSK</sequence>
<dbReference type="Proteomes" id="UP000799755">
    <property type="component" value="Unassembled WGS sequence"/>
</dbReference>
<protein>
    <submittedName>
        <fullName evidence="1">Uncharacterized protein</fullName>
    </submittedName>
</protein>
<dbReference type="EMBL" id="MU003530">
    <property type="protein sequence ID" value="KAF2465251.1"/>
    <property type="molecule type" value="Genomic_DNA"/>
</dbReference>
<name>A0ACB6QEC8_9PLEO</name>